<dbReference type="PANTHER" id="PTHR43761:SF1">
    <property type="entry name" value="D-ISOMER SPECIFIC 2-HYDROXYACID DEHYDROGENASE CATALYTIC DOMAIN-CONTAINING PROTEIN-RELATED"/>
    <property type="match status" value="1"/>
</dbReference>
<dbReference type="RefSeq" id="WP_318296838.1">
    <property type="nucleotide sequence ID" value="NZ_BAAABQ010000025.1"/>
</dbReference>
<proteinExistence type="inferred from homology"/>
<gene>
    <name evidence="7" type="ORF">BC739_007684</name>
</gene>
<evidence type="ECO:0000313" key="8">
    <source>
        <dbReference type="Proteomes" id="UP000517916"/>
    </source>
</evidence>
<evidence type="ECO:0000256" key="3">
    <source>
        <dbReference type="ARBA" id="ARBA00023027"/>
    </source>
</evidence>
<comment type="caution">
    <text evidence="7">The sequence shown here is derived from an EMBL/GenBank/DDBJ whole genome shotgun (WGS) entry which is preliminary data.</text>
</comment>
<dbReference type="InterPro" id="IPR006139">
    <property type="entry name" value="D-isomer_2_OHA_DH_cat_dom"/>
</dbReference>
<dbReference type="Pfam" id="PF02826">
    <property type="entry name" value="2-Hacid_dh_C"/>
    <property type="match status" value="1"/>
</dbReference>
<dbReference type="PROSITE" id="PS00065">
    <property type="entry name" value="D_2_HYDROXYACID_DH_1"/>
    <property type="match status" value="1"/>
</dbReference>
<dbReference type="InterPro" id="IPR029752">
    <property type="entry name" value="D-isomer_DH_CS1"/>
</dbReference>
<evidence type="ECO:0000259" key="6">
    <source>
        <dbReference type="Pfam" id="PF02826"/>
    </source>
</evidence>
<accession>A0ABR6BU54</accession>
<dbReference type="CDD" id="cd12175">
    <property type="entry name" value="2-Hacid_dh_11"/>
    <property type="match status" value="1"/>
</dbReference>
<dbReference type="Gene3D" id="3.40.50.720">
    <property type="entry name" value="NAD(P)-binding Rossmann-like Domain"/>
    <property type="match status" value="2"/>
</dbReference>
<reference evidence="7 8" key="1">
    <citation type="submission" date="2020-08" db="EMBL/GenBank/DDBJ databases">
        <title>Genomic Encyclopedia of Archaeal and Bacterial Type Strains, Phase II (KMG-II): from individual species to whole genera.</title>
        <authorList>
            <person name="Goeker M."/>
        </authorList>
    </citation>
    <scope>NUCLEOTIDE SEQUENCE [LARGE SCALE GENOMIC DNA]</scope>
    <source>
        <strain evidence="7 8">DSM 43850</strain>
    </source>
</reference>
<dbReference type="InterPro" id="IPR006140">
    <property type="entry name" value="D-isomer_DH_NAD-bd"/>
</dbReference>
<dbReference type="Proteomes" id="UP000517916">
    <property type="component" value="Unassembled WGS sequence"/>
</dbReference>
<dbReference type="InterPro" id="IPR036291">
    <property type="entry name" value="NAD(P)-bd_dom_sf"/>
</dbReference>
<dbReference type="InterPro" id="IPR029753">
    <property type="entry name" value="D-isomer_DH_CS"/>
</dbReference>
<dbReference type="SUPFAM" id="SSF52283">
    <property type="entry name" value="Formate/glycerate dehydrogenase catalytic domain-like"/>
    <property type="match status" value="1"/>
</dbReference>
<dbReference type="PROSITE" id="PS00671">
    <property type="entry name" value="D_2_HYDROXYACID_DH_3"/>
    <property type="match status" value="1"/>
</dbReference>
<dbReference type="Pfam" id="PF00389">
    <property type="entry name" value="2-Hacid_dh"/>
    <property type="match status" value="1"/>
</dbReference>
<comment type="similarity">
    <text evidence="1 4">Belongs to the D-isomer specific 2-hydroxyacid dehydrogenase family.</text>
</comment>
<evidence type="ECO:0000259" key="5">
    <source>
        <dbReference type="Pfam" id="PF00389"/>
    </source>
</evidence>
<evidence type="ECO:0000256" key="2">
    <source>
        <dbReference type="ARBA" id="ARBA00023002"/>
    </source>
</evidence>
<protein>
    <submittedName>
        <fullName evidence="7">Phosphoglycerate dehydrogenase-like enzyme</fullName>
    </submittedName>
</protein>
<feature type="domain" description="D-isomer specific 2-hydroxyacid dehydrogenase catalytic" evidence="5">
    <location>
        <begin position="41"/>
        <end position="316"/>
    </location>
</feature>
<sequence>MRALVVLPAHVGGIKLAGAVAAGLGEEFETTAVEAAGDDPRALREAEVIVTALAPVTAEHLAQAEKLRFVQCASHGFDHVDLDAAAERGISVSNIGSTDAEAQDVAEHALCLILALAKQLIPGHNALREGNWILPALMPGITELFGKTLGVVGFGAIGQQLARRAAAFDMKLVYTDTKDVANPYGAQRLELDELLAQADYVSLHLPLTDRTRHILDARRIALMKPTAIVVNTARGGLIDQDALAQALTEGRLGGAGLDVFDPEPPGADLALLRAPNVALSPHTAGVTRETTLRIANAALVNVRRFAGGEPPLDVVNSPVQRVQPAKTHPKR</sequence>
<keyword evidence="8" id="KW-1185">Reference proteome</keyword>
<organism evidence="7 8">
    <name type="scientific">Kutzneria viridogrisea</name>
    <dbReference type="NCBI Taxonomy" id="47990"/>
    <lineage>
        <taxon>Bacteria</taxon>
        <taxon>Bacillati</taxon>
        <taxon>Actinomycetota</taxon>
        <taxon>Actinomycetes</taxon>
        <taxon>Pseudonocardiales</taxon>
        <taxon>Pseudonocardiaceae</taxon>
        <taxon>Kutzneria</taxon>
    </lineage>
</organism>
<feature type="domain" description="D-isomer specific 2-hydroxyacid dehydrogenase NAD-binding" evidence="6">
    <location>
        <begin position="111"/>
        <end position="284"/>
    </location>
</feature>
<keyword evidence="3" id="KW-0520">NAD</keyword>
<dbReference type="PANTHER" id="PTHR43761">
    <property type="entry name" value="D-ISOMER SPECIFIC 2-HYDROXYACID DEHYDROGENASE FAMILY PROTEIN (AFU_ORTHOLOGUE AFUA_1G13630)"/>
    <property type="match status" value="1"/>
</dbReference>
<evidence type="ECO:0000256" key="4">
    <source>
        <dbReference type="RuleBase" id="RU003719"/>
    </source>
</evidence>
<keyword evidence="2 4" id="KW-0560">Oxidoreductase</keyword>
<dbReference type="SUPFAM" id="SSF51735">
    <property type="entry name" value="NAD(P)-binding Rossmann-fold domains"/>
    <property type="match status" value="1"/>
</dbReference>
<dbReference type="EMBL" id="JACJID010000006">
    <property type="protein sequence ID" value="MBA8930451.1"/>
    <property type="molecule type" value="Genomic_DNA"/>
</dbReference>
<name>A0ABR6BU54_9PSEU</name>
<dbReference type="InterPro" id="IPR050418">
    <property type="entry name" value="D-iso_2-hydroxyacid_DH_PdxB"/>
</dbReference>
<evidence type="ECO:0000313" key="7">
    <source>
        <dbReference type="EMBL" id="MBA8930451.1"/>
    </source>
</evidence>
<evidence type="ECO:0000256" key="1">
    <source>
        <dbReference type="ARBA" id="ARBA00005854"/>
    </source>
</evidence>